<evidence type="ECO:0000256" key="2">
    <source>
        <dbReference type="ARBA" id="ARBA00022741"/>
    </source>
</evidence>
<dbReference type="PANTHER" id="PTHR43776:SF8">
    <property type="entry name" value="ABC TRANSPORTER, ATP-BINDING PROTEIN"/>
    <property type="match status" value="1"/>
</dbReference>
<dbReference type="Pfam" id="PF08352">
    <property type="entry name" value="oligo_HPY"/>
    <property type="match status" value="2"/>
</dbReference>
<dbReference type="PROSITE" id="PS50893">
    <property type="entry name" value="ABC_TRANSPORTER_2"/>
    <property type="match status" value="2"/>
</dbReference>
<evidence type="ECO:0000256" key="3">
    <source>
        <dbReference type="ARBA" id="ARBA00022840"/>
    </source>
</evidence>
<dbReference type="InterPro" id="IPR003439">
    <property type="entry name" value="ABC_transporter-like_ATP-bd"/>
</dbReference>
<dbReference type="Proteomes" id="UP001501326">
    <property type="component" value="Unassembled WGS sequence"/>
</dbReference>
<dbReference type="RefSeq" id="WP_344193770.1">
    <property type="nucleotide sequence ID" value="NZ_BAAARN010000003.1"/>
</dbReference>
<keyword evidence="2" id="KW-0547">Nucleotide-binding</keyword>
<evidence type="ECO:0000259" key="5">
    <source>
        <dbReference type="PROSITE" id="PS50893"/>
    </source>
</evidence>
<feature type="domain" description="ABC transporter" evidence="5">
    <location>
        <begin position="29"/>
        <end position="278"/>
    </location>
</feature>
<evidence type="ECO:0000256" key="4">
    <source>
        <dbReference type="SAM" id="MobiDB-lite"/>
    </source>
</evidence>
<dbReference type="InterPro" id="IPR050319">
    <property type="entry name" value="ABC_transp_ATP-bind"/>
</dbReference>
<organism evidence="6 7">
    <name type="scientific">Pedococcus aerophilus</name>
    <dbReference type="NCBI Taxonomy" id="436356"/>
    <lineage>
        <taxon>Bacteria</taxon>
        <taxon>Bacillati</taxon>
        <taxon>Actinomycetota</taxon>
        <taxon>Actinomycetes</taxon>
        <taxon>Micrococcales</taxon>
        <taxon>Intrasporangiaceae</taxon>
        <taxon>Pedococcus</taxon>
    </lineage>
</organism>
<dbReference type="SMART" id="SM00382">
    <property type="entry name" value="AAA"/>
    <property type="match status" value="2"/>
</dbReference>
<feature type="domain" description="ABC transporter" evidence="5">
    <location>
        <begin position="384"/>
        <end position="637"/>
    </location>
</feature>
<reference evidence="7" key="1">
    <citation type="journal article" date="2019" name="Int. J. Syst. Evol. Microbiol.">
        <title>The Global Catalogue of Microorganisms (GCM) 10K type strain sequencing project: providing services to taxonomists for standard genome sequencing and annotation.</title>
        <authorList>
            <consortium name="The Broad Institute Genomics Platform"/>
            <consortium name="The Broad Institute Genome Sequencing Center for Infectious Disease"/>
            <person name="Wu L."/>
            <person name="Ma J."/>
        </authorList>
    </citation>
    <scope>NUCLEOTIDE SEQUENCE [LARGE SCALE GENOMIC DNA]</scope>
    <source>
        <strain evidence="7">JCM 16378</strain>
    </source>
</reference>
<dbReference type="CDD" id="cd03257">
    <property type="entry name" value="ABC_NikE_OppD_transporters"/>
    <property type="match status" value="2"/>
</dbReference>
<evidence type="ECO:0000256" key="1">
    <source>
        <dbReference type="ARBA" id="ARBA00022448"/>
    </source>
</evidence>
<gene>
    <name evidence="6" type="ORF">GCM10009867_24450</name>
</gene>
<dbReference type="Pfam" id="PF00005">
    <property type="entry name" value="ABC_tran"/>
    <property type="match status" value="2"/>
</dbReference>
<keyword evidence="1" id="KW-0813">Transport</keyword>
<dbReference type="InterPro" id="IPR013563">
    <property type="entry name" value="Oligopep_ABC_C"/>
</dbReference>
<evidence type="ECO:0000313" key="7">
    <source>
        <dbReference type="Proteomes" id="UP001501326"/>
    </source>
</evidence>
<dbReference type="EMBL" id="BAAARN010000003">
    <property type="protein sequence ID" value="GAA2737412.1"/>
    <property type="molecule type" value="Genomic_DNA"/>
</dbReference>
<dbReference type="InterPro" id="IPR017871">
    <property type="entry name" value="ABC_transporter-like_CS"/>
</dbReference>
<dbReference type="InterPro" id="IPR003593">
    <property type="entry name" value="AAA+_ATPase"/>
</dbReference>
<protein>
    <submittedName>
        <fullName evidence="6">ABC transporter ATP-binding protein</fullName>
    </submittedName>
</protein>
<dbReference type="NCBIfam" id="TIGR01727">
    <property type="entry name" value="oligo_HPY"/>
    <property type="match status" value="1"/>
</dbReference>
<accession>A0ABP6H5X0</accession>
<dbReference type="PANTHER" id="PTHR43776">
    <property type="entry name" value="TRANSPORT ATP-BINDING PROTEIN"/>
    <property type="match status" value="1"/>
</dbReference>
<dbReference type="NCBIfam" id="NF008453">
    <property type="entry name" value="PRK11308.1"/>
    <property type="match status" value="2"/>
</dbReference>
<dbReference type="SUPFAM" id="SSF52540">
    <property type="entry name" value="P-loop containing nucleoside triphosphate hydrolases"/>
    <property type="match status" value="2"/>
</dbReference>
<evidence type="ECO:0000313" key="6">
    <source>
        <dbReference type="EMBL" id="GAA2737412.1"/>
    </source>
</evidence>
<name>A0ABP6H5X0_9MICO</name>
<dbReference type="PROSITE" id="PS00211">
    <property type="entry name" value="ABC_TRANSPORTER_1"/>
    <property type="match status" value="2"/>
</dbReference>
<dbReference type="GO" id="GO:0005524">
    <property type="term" value="F:ATP binding"/>
    <property type="evidence" value="ECO:0007669"/>
    <property type="project" value="UniProtKB-KW"/>
</dbReference>
<keyword evidence="7" id="KW-1185">Reference proteome</keyword>
<feature type="region of interest" description="Disordered" evidence="4">
    <location>
        <begin position="1"/>
        <end position="28"/>
    </location>
</feature>
<sequence length="651" mass="71896">MTTTDRTAADPLTVTGASTDSRPNGGPLLRVRDLSVRFEPKMSPALTAVDKVSFDLHDGEFVGLIGESGSGKSTLAMALLSLLERPGRISNGTIEFDGQDIASMSQEDLRKRRWRDIATVFQSSMNSLNPVMRVEAQFRDAIEEHSDLRGDAVTARVRELFEMVMIDEKFMSAYPHELSGGMKQRINLALALCNRPRFVLLDEPTTGLDVVVQRSILEAVRRLQKEQGFAVLFISHDIGTVMELSDRIFVMYAGQLVEQQAATTLVSDPLHPYSKGLLGSYSNPRADTVRVTYIPGRPPDLTRPISGCRFAARCPEAIERCTTDEPQLLPLAGGRVACHVAHLQRGPSQDKPEGLPERTSRFAGPEFVKTAEDTERALRGEVFLEVDSVTKVFERRRGLKKQQTLAVDDVSFSLRKGEVTALVGQSGSGKTTLARMITGVDKPTRGTIRFTGSEGTIAVEKLRTRQLRDYRKHVQMVFQDPYSSLNPALTLRYTLTRPLRNHRGLSAQEADKVAGELMETVALTPSNRFLDRYPHELSGGQRQRVVIARALAANPELIVADEPISSLDVSIRAEVLELLQELVTAHDIGVLYITHDLLSARLLADEILVLSNGVVVEQGHALDVIRNPRDAYTQTLLDAIPNPFEQATTVS</sequence>
<dbReference type="InterPro" id="IPR027417">
    <property type="entry name" value="P-loop_NTPase"/>
</dbReference>
<keyword evidence="3 6" id="KW-0067">ATP-binding</keyword>
<dbReference type="NCBIfam" id="NF007739">
    <property type="entry name" value="PRK10419.1"/>
    <property type="match status" value="2"/>
</dbReference>
<proteinExistence type="predicted"/>
<dbReference type="Gene3D" id="3.40.50.300">
    <property type="entry name" value="P-loop containing nucleotide triphosphate hydrolases"/>
    <property type="match status" value="2"/>
</dbReference>
<comment type="caution">
    <text evidence="6">The sequence shown here is derived from an EMBL/GenBank/DDBJ whole genome shotgun (WGS) entry which is preliminary data.</text>
</comment>